<comment type="caution">
    <text evidence="2">The sequence shown here is derived from an EMBL/GenBank/DDBJ whole genome shotgun (WGS) entry which is preliminary data.</text>
</comment>
<dbReference type="SUPFAM" id="SSF48239">
    <property type="entry name" value="Terpenoid cyclases/Protein prenyltransferases"/>
    <property type="match status" value="1"/>
</dbReference>
<dbReference type="InterPro" id="IPR008930">
    <property type="entry name" value="Terpenoid_cyclase/PrenylTrfase"/>
</dbReference>
<gene>
    <name evidence="2" type="ORF">LIER_41919</name>
</gene>
<feature type="region of interest" description="Disordered" evidence="1">
    <location>
        <begin position="129"/>
        <end position="183"/>
    </location>
</feature>
<protein>
    <submittedName>
        <fullName evidence="2">Cyclase</fullName>
    </submittedName>
</protein>
<dbReference type="PANTHER" id="PTHR11764:SF71">
    <property type="entry name" value="TERPENE CYCLASE_MUTASE FAMILY MEMBER"/>
    <property type="match status" value="1"/>
</dbReference>
<feature type="compositionally biased region" description="Polar residues" evidence="1">
    <location>
        <begin position="166"/>
        <end position="176"/>
    </location>
</feature>
<proteinExistence type="predicted"/>
<evidence type="ECO:0000313" key="3">
    <source>
        <dbReference type="Proteomes" id="UP001454036"/>
    </source>
</evidence>
<accession>A0AAV3RJQ0</accession>
<dbReference type="GO" id="GO:0005811">
    <property type="term" value="C:lipid droplet"/>
    <property type="evidence" value="ECO:0007669"/>
    <property type="project" value="InterPro"/>
</dbReference>
<dbReference type="GO" id="GO:0016104">
    <property type="term" value="P:triterpenoid biosynthetic process"/>
    <property type="evidence" value="ECO:0007669"/>
    <property type="project" value="InterPro"/>
</dbReference>
<dbReference type="Proteomes" id="UP001454036">
    <property type="component" value="Unassembled WGS sequence"/>
</dbReference>
<sequence length="195" mass="22338">MWKLKIAEGHGPYLYSTNNFVGRQIWEYESDAGTPEERLAVEKAREEYRMNRMKGVHYPCGDLFMRMQLIKESGMDLLSIPPIRLEEDKEVNYEAVTTSMKKAVRLSRALQASDGHWPAENAGPMFFNPQLPSFSDDEPAEDLQSRSYRSVTSHPLLRSAPVRQLQVPTNPTNESFSPPPSPANELRRLVVRFQL</sequence>
<reference evidence="2 3" key="1">
    <citation type="submission" date="2024-01" db="EMBL/GenBank/DDBJ databases">
        <title>The complete chloroplast genome sequence of Lithospermum erythrorhizon: insights into the phylogenetic relationship among Boraginaceae species and the maternal lineages of purple gromwells.</title>
        <authorList>
            <person name="Okada T."/>
            <person name="Watanabe K."/>
        </authorList>
    </citation>
    <scope>NUCLEOTIDE SEQUENCE [LARGE SCALE GENOMIC DNA]</scope>
</reference>
<dbReference type="PANTHER" id="PTHR11764">
    <property type="entry name" value="TERPENE CYCLASE/MUTASE FAMILY MEMBER"/>
    <property type="match status" value="1"/>
</dbReference>
<dbReference type="InterPro" id="IPR018333">
    <property type="entry name" value="Squalene_cyclase"/>
</dbReference>
<evidence type="ECO:0000256" key="1">
    <source>
        <dbReference type="SAM" id="MobiDB-lite"/>
    </source>
</evidence>
<evidence type="ECO:0000313" key="2">
    <source>
        <dbReference type="EMBL" id="GAA0175453.1"/>
    </source>
</evidence>
<name>A0AAV3RJQ0_LITER</name>
<keyword evidence="3" id="KW-1185">Reference proteome</keyword>
<organism evidence="2 3">
    <name type="scientific">Lithospermum erythrorhizon</name>
    <name type="common">Purple gromwell</name>
    <name type="synonym">Lithospermum officinale var. erythrorhizon</name>
    <dbReference type="NCBI Taxonomy" id="34254"/>
    <lineage>
        <taxon>Eukaryota</taxon>
        <taxon>Viridiplantae</taxon>
        <taxon>Streptophyta</taxon>
        <taxon>Embryophyta</taxon>
        <taxon>Tracheophyta</taxon>
        <taxon>Spermatophyta</taxon>
        <taxon>Magnoliopsida</taxon>
        <taxon>eudicotyledons</taxon>
        <taxon>Gunneridae</taxon>
        <taxon>Pentapetalae</taxon>
        <taxon>asterids</taxon>
        <taxon>lamiids</taxon>
        <taxon>Boraginales</taxon>
        <taxon>Boraginaceae</taxon>
        <taxon>Boraginoideae</taxon>
        <taxon>Lithospermeae</taxon>
        <taxon>Lithospermum</taxon>
    </lineage>
</organism>
<dbReference type="GO" id="GO:0042300">
    <property type="term" value="F:beta-amyrin synthase activity"/>
    <property type="evidence" value="ECO:0007669"/>
    <property type="project" value="TreeGrafter"/>
</dbReference>
<dbReference type="AlphaFoldDB" id="A0AAV3RJQ0"/>
<dbReference type="EMBL" id="BAABME010027360">
    <property type="protein sequence ID" value="GAA0175453.1"/>
    <property type="molecule type" value="Genomic_DNA"/>
</dbReference>